<keyword evidence="3" id="KW-1185">Reference proteome</keyword>
<evidence type="ECO:0000313" key="2">
    <source>
        <dbReference type="EMBL" id="KAK0434670.1"/>
    </source>
</evidence>
<reference evidence="2" key="1">
    <citation type="submission" date="2023-06" db="EMBL/GenBank/DDBJ databases">
        <authorList>
            <consortium name="Lawrence Berkeley National Laboratory"/>
            <person name="Ahrendt S."/>
            <person name="Sahu N."/>
            <person name="Indic B."/>
            <person name="Wong-Bajracharya J."/>
            <person name="Merenyi Z."/>
            <person name="Ke H.-M."/>
            <person name="Monk M."/>
            <person name="Kocsube S."/>
            <person name="Drula E."/>
            <person name="Lipzen A."/>
            <person name="Balint B."/>
            <person name="Henrissat B."/>
            <person name="Andreopoulos B."/>
            <person name="Martin F.M."/>
            <person name="Harder C.B."/>
            <person name="Rigling D."/>
            <person name="Ford K.L."/>
            <person name="Foster G.D."/>
            <person name="Pangilinan J."/>
            <person name="Papanicolaou A."/>
            <person name="Barry K."/>
            <person name="LaButti K."/>
            <person name="Viragh M."/>
            <person name="Koriabine M."/>
            <person name="Yan M."/>
            <person name="Riley R."/>
            <person name="Champramary S."/>
            <person name="Plett K.L."/>
            <person name="Tsai I.J."/>
            <person name="Slot J."/>
            <person name="Sipos G."/>
            <person name="Plett J."/>
            <person name="Nagy L.G."/>
            <person name="Grigoriev I.V."/>
        </authorList>
    </citation>
    <scope>NUCLEOTIDE SEQUENCE</scope>
    <source>
        <strain evidence="2">CCBAS 213</strain>
    </source>
</reference>
<protein>
    <submittedName>
        <fullName evidence="2">Uncharacterized protein</fullName>
    </submittedName>
</protein>
<dbReference type="Proteomes" id="UP001175211">
    <property type="component" value="Unassembled WGS sequence"/>
</dbReference>
<evidence type="ECO:0000313" key="3">
    <source>
        <dbReference type="Proteomes" id="UP001175211"/>
    </source>
</evidence>
<accession>A0AA39J381</accession>
<sequence length="258" mass="28038">MSSSSYMPSSDASHESHTPASQCFGHSTPSRFHKRAEHRQAYLNSISSRTIQQFYEHSGALDSQTTESQWENKVYDTHRTPPRTATGMLLRQVQNIELPSLCESESEKASCKTGKTVRHEDVFQVLHEGDITLVEPTDGGGELGKVTSWLKATAADDDEHDIPIASSPLQMPMLSMMSNLEDYNAAIGYTGGAQLPLGASDGPDIPASVHDTNGPDILASVCNASPAHPDEWTRALQPGEIQILLAVHSLVEEETEAI</sequence>
<feature type="compositionally biased region" description="Polar residues" evidence="1">
    <location>
        <begin position="18"/>
        <end position="29"/>
    </location>
</feature>
<proteinExistence type="predicted"/>
<comment type="caution">
    <text evidence="2">The sequence shown here is derived from an EMBL/GenBank/DDBJ whole genome shotgun (WGS) entry which is preliminary data.</text>
</comment>
<feature type="compositionally biased region" description="Low complexity" evidence="1">
    <location>
        <begin position="1"/>
        <end position="11"/>
    </location>
</feature>
<gene>
    <name evidence="2" type="ORF">EV420DRAFT_1653876</name>
</gene>
<feature type="region of interest" description="Disordered" evidence="1">
    <location>
        <begin position="1"/>
        <end position="29"/>
    </location>
</feature>
<dbReference type="RefSeq" id="XP_060321788.1">
    <property type="nucleotide sequence ID" value="XM_060478769.1"/>
</dbReference>
<name>A0AA39J381_ARMTA</name>
<dbReference type="AlphaFoldDB" id="A0AA39J381"/>
<dbReference type="EMBL" id="JAUEPS010000181">
    <property type="protein sequence ID" value="KAK0434670.1"/>
    <property type="molecule type" value="Genomic_DNA"/>
</dbReference>
<evidence type="ECO:0000256" key="1">
    <source>
        <dbReference type="SAM" id="MobiDB-lite"/>
    </source>
</evidence>
<organism evidence="2 3">
    <name type="scientific">Armillaria tabescens</name>
    <name type="common">Ringless honey mushroom</name>
    <name type="synonym">Agaricus tabescens</name>
    <dbReference type="NCBI Taxonomy" id="1929756"/>
    <lineage>
        <taxon>Eukaryota</taxon>
        <taxon>Fungi</taxon>
        <taxon>Dikarya</taxon>
        <taxon>Basidiomycota</taxon>
        <taxon>Agaricomycotina</taxon>
        <taxon>Agaricomycetes</taxon>
        <taxon>Agaricomycetidae</taxon>
        <taxon>Agaricales</taxon>
        <taxon>Marasmiineae</taxon>
        <taxon>Physalacriaceae</taxon>
        <taxon>Desarmillaria</taxon>
    </lineage>
</organism>
<dbReference type="GeneID" id="85362317"/>